<feature type="region of interest" description="Disordered" evidence="2">
    <location>
        <begin position="335"/>
        <end position="387"/>
    </location>
</feature>
<feature type="domain" description="CzcB-like barrel-sandwich hybrid" evidence="4">
    <location>
        <begin position="57"/>
        <end position="173"/>
    </location>
</feature>
<keyword evidence="6" id="KW-1185">Reference proteome</keyword>
<comment type="caution">
    <text evidence="5">The sequence shown here is derived from an EMBL/GenBank/DDBJ whole genome shotgun (WGS) entry which is preliminary data.</text>
</comment>
<proteinExistence type="predicted"/>
<feature type="signal peptide" evidence="3">
    <location>
        <begin position="1"/>
        <end position="23"/>
    </location>
</feature>
<feature type="compositionally biased region" description="Low complexity" evidence="2">
    <location>
        <begin position="350"/>
        <end position="368"/>
    </location>
</feature>
<dbReference type="Gene3D" id="2.40.50.100">
    <property type="match status" value="2"/>
</dbReference>
<evidence type="ECO:0000256" key="2">
    <source>
        <dbReference type="SAM" id="MobiDB-lite"/>
    </source>
</evidence>
<gene>
    <name evidence="5" type="ORF">PZE19_18115</name>
</gene>
<dbReference type="PANTHER" id="PTHR30469:SF15">
    <property type="entry name" value="HLYD FAMILY OF SECRETION PROTEINS"/>
    <property type="match status" value="1"/>
</dbReference>
<protein>
    <submittedName>
        <fullName evidence="5">HlyD family efflux transporter periplasmic adaptor subunit</fullName>
    </submittedName>
</protein>
<accession>A0ABT6FDP5</accession>
<evidence type="ECO:0000313" key="6">
    <source>
        <dbReference type="Proteomes" id="UP001216907"/>
    </source>
</evidence>
<keyword evidence="3" id="KW-0732">Signal</keyword>
<dbReference type="Proteomes" id="UP001216907">
    <property type="component" value="Unassembled WGS sequence"/>
</dbReference>
<organism evidence="5 6">
    <name type="scientific">Paludisphaera mucosa</name>
    <dbReference type="NCBI Taxonomy" id="3030827"/>
    <lineage>
        <taxon>Bacteria</taxon>
        <taxon>Pseudomonadati</taxon>
        <taxon>Planctomycetota</taxon>
        <taxon>Planctomycetia</taxon>
        <taxon>Isosphaerales</taxon>
        <taxon>Isosphaeraceae</taxon>
        <taxon>Paludisphaera</taxon>
    </lineage>
</organism>
<dbReference type="RefSeq" id="WP_277862038.1">
    <property type="nucleotide sequence ID" value="NZ_JARRAG010000002.1"/>
</dbReference>
<sequence>MNPRFRPLAVACALAALETIARAQSLPTSATIDAEPLTLTAPERFQVVSTLEPIRRISIVAPADGTVRSVDATMGSPVTANQQVAELDRGEAAARLKIAEAELREKQAQIAIQQGPAAVAKAQVEAAEARVELARLELDRLTLRAPFGGRILATPVSSGQFVLKGTVIAELADVTTLKALAPVDRRAAKAGGEVAIFIEEQAQSAKIQSMGPLPTSEDYGPLRELAAPFAAAWIQVPNVKGELEPGLRVRSASLPSSPVVVVPRAAIKPPAAGSPDATVQVIRAEHVVDVRIKTLGAVGPERVQVSGAFRGSDALIVASSVSLLPGTFVRFGAEGKVEGAPPDRNQPGQAASVAPAPAAEPATRPAAKATRRPTAPPPANSAGATPF</sequence>
<dbReference type="EMBL" id="JARRAG010000002">
    <property type="protein sequence ID" value="MDG3005708.1"/>
    <property type="molecule type" value="Genomic_DNA"/>
</dbReference>
<evidence type="ECO:0000256" key="3">
    <source>
        <dbReference type="SAM" id="SignalP"/>
    </source>
</evidence>
<evidence type="ECO:0000256" key="1">
    <source>
        <dbReference type="SAM" id="Coils"/>
    </source>
</evidence>
<dbReference type="SUPFAM" id="SSF111369">
    <property type="entry name" value="HlyD-like secretion proteins"/>
    <property type="match status" value="1"/>
</dbReference>
<feature type="chain" id="PRO_5045683018" evidence="3">
    <location>
        <begin position="24"/>
        <end position="387"/>
    </location>
</feature>
<dbReference type="Pfam" id="PF25973">
    <property type="entry name" value="BSH_CzcB"/>
    <property type="match status" value="1"/>
</dbReference>
<evidence type="ECO:0000259" key="4">
    <source>
        <dbReference type="Pfam" id="PF25973"/>
    </source>
</evidence>
<dbReference type="Gene3D" id="1.10.287.470">
    <property type="entry name" value="Helix hairpin bin"/>
    <property type="match status" value="2"/>
</dbReference>
<keyword evidence="1" id="KW-0175">Coiled coil</keyword>
<evidence type="ECO:0000313" key="5">
    <source>
        <dbReference type="EMBL" id="MDG3005708.1"/>
    </source>
</evidence>
<dbReference type="Gene3D" id="2.40.30.170">
    <property type="match status" value="1"/>
</dbReference>
<feature type="coiled-coil region" evidence="1">
    <location>
        <begin position="89"/>
        <end position="144"/>
    </location>
</feature>
<dbReference type="PANTHER" id="PTHR30469">
    <property type="entry name" value="MULTIDRUG RESISTANCE PROTEIN MDTA"/>
    <property type="match status" value="1"/>
</dbReference>
<reference evidence="5 6" key="1">
    <citation type="submission" date="2023-03" db="EMBL/GenBank/DDBJ databases">
        <title>Paludisphaera mucosa sp. nov. a novel planctomycete from northern fen.</title>
        <authorList>
            <person name="Ivanova A."/>
        </authorList>
    </citation>
    <scope>NUCLEOTIDE SEQUENCE [LARGE SCALE GENOMIC DNA]</scope>
    <source>
        <strain evidence="5 6">Pla2</strain>
    </source>
</reference>
<name>A0ABT6FDP5_9BACT</name>
<dbReference type="InterPro" id="IPR058647">
    <property type="entry name" value="BSH_CzcB-like"/>
</dbReference>